<protein>
    <submittedName>
        <fullName evidence="1">Uncharacterized protein</fullName>
    </submittedName>
</protein>
<name>E0CTA6_VITVI</name>
<dbReference type="PaxDb" id="29760-VIT_00s0125g00340.t01"/>
<dbReference type="EMBL" id="FN595230">
    <property type="protein sequence ID" value="CBI20555.3"/>
    <property type="molecule type" value="Genomic_DNA"/>
</dbReference>
<proteinExistence type="predicted"/>
<dbReference type="OrthoDB" id="10494646at2759"/>
<dbReference type="InParanoid" id="E0CTA6"/>
<accession>E0CTA6</accession>
<organism evidence="1 2">
    <name type="scientific">Vitis vinifera</name>
    <name type="common">Grape</name>
    <dbReference type="NCBI Taxonomy" id="29760"/>
    <lineage>
        <taxon>Eukaryota</taxon>
        <taxon>Viridiplantae</taxon>
        <taxon>Streptophyta</taxon>
        <taxon>Embryophyta</taxon>
        <taxon>Tracheophyta</taxon>
        <taxon>Spermatophyta</taxon>
        <taxon>Magnoliopsida</taxon>
        <taxon>eudicotyledons</taxon>
        <taxon>Gunneridae</taxon>
        <taxon>Pentapetalae</taxon>
        <taxon>rosids</taxon>
        <taxon>Vitales</taxon>
        <taxon>Vitaceae</taxon>
        <taxon>Viteae</taxon>
        <taxon>Vitis</taxon>
    </lineage>
</organism>
<reference evidence="2" key="1">
    <citation type="journal article" date="2007" name="Nature">
        <title>The grapevine genome sequence suggests ancestral hexaploidization in major angiosperm phyla.</title>
        <authorList>
            <consortium name="The French-Italian Public Consortium for Grapevine Genome Characterization."/>
            <person name="Jaillon O."/>
            <person name="Aury J.-M."/>
            <person name="Noel B."/>
            <person name="Policriti A."/>
            <person name="Clepet C."/>
            <person name="Casagrande A."/>
            <person name="Choisne N."/>
            <person name="Aubourg S."/>
            <person name="Vitulo N."/>
            <person name="Jubin C."/>
            <person name="Vezzi A."/>
            <person name="Legeai F."/>
            <person name="Hugueney P."/>
            <person name="Dasilva C."/>
            <person name="Horner D."/>
            <person name="Mica E."/>
            <person name="Jublot D."/>
            <person name="Poulain J."/>
            <person name="Bruyere C."/>
            <person name="Billault A."/>
            <person name="Segurens B."/>
            <person name="Gouyvenoux M."/>
            <person name="Ugarte E."/>
            <person name="Cattonaro F."/>
            <person name="Anthouard V."/>
            <person name="Vico V."/>
            <person name="Del Fabbro C."/>
            <person name="Alaux M."/>
            <person name="Di Gaspero G."/>
            <person name="Dumas V."/>
            <person name="Felice N."/>
            <person name="Paillard S."/>
            <person name="Juman I."/>
            <person name="Moroldo M."/>
            <person name="Scalabrin S."/>
            <person name="Canaguier A."/>
            <person name="Le Clainche I."/>
            <person name="Malacrida G."/>
            <person name="Durand E."/>
            <person name="Pesole G."/>
            <person name="Laucou V."/>
            <person name="Chatelet P."/>
            <person name="Merdinoglu D."/>
            <person name="Delledonne M."/>
            <person name="Pezzotti M."/>
            <person name="Lecharny A."/>
            <person name="Scarpelli C."/>
            <person name="Artiguenave F."/>
            <person name="Pe M.E."/>
            <person name="Valle G."/>
            <person name="Morgante M."/>
            <person name="Caboche M."/>
            <person name="Adam-Blondon A.-F."/>
            <person name="Weissenbach J."/>
            <person name="Quetier F."/>
            <person name="Wincker P."/>
        </authorList>
    </citation>
    <scope>NUCLEOTIDE SEQUENCE [LARGE SCALE GENOMIC DNA]</scope>
    <source>
        <strain evidence="2">cv. Pinot noir / PN40024</strain>
    </source>
</reference>
<gene>
    <name evidence="1" type="ORF">VIT_00s0125g00340</name>
</gene>
<dbReference type="Proteomes" id="UP000009183">
    <property type="component" value="Unassembled WGS sequence, unordered"/>
</dbReference>
<sequence>MPISKFLVCTRDLRLTPACIRNLRFIVTHNGSDHNVAGLRYKEYQLQDYSSWFLK</sequence>
<dbReference type="AlphaFoldDB" id="E0CTA6"/>
<keyword evidence="2" id="KW-1185">Reference proteome</keyword>
<evidence type="ECO:0000313" key="2">
    <source>
        <dbReference type="Proteomes" id="UP000009183"/>
    </source>
</evidence>
<evidence type="ECO:0000313" key="1">
    <source>
        <dbReference type="EMBL" id="CBI20555.3"/>
    </source>
</evidence>
<dbReference type="HOGENOM" id="CLU_3036326_0_0_1"/>